<comment type="caution">
    <text evidence="2">The sequence shown here is derived from an EMBL/GenBank/DDBJ whole genome shotgun (WGS) entry which is preliminary data.</text>
</comment>
<dbReference type="AlphaFoldDB" id="A0A0X8F9S0"/>
<gene>
    <name evidence="2" type="ORF">CYJ27_00630</name>
</gene>
<evidence type="ECO:0000313" key="3">
    <source>
        <dbReference type="Proteomes" id="UP000234775"/>
    </source>
</evidence>
<keyword evidence="3" id="KW-1185">Reference proteome</keyword>
<sequence length="172" mass="18319">MLAAQGIVIGLIENTFPSPFVFAPGAKLGLANLITVISLFTLPFPQVALLTFVRVSLTALFSGSASSFFFSLSGALLSLLVMSLIKKLGPNRVSIIGISIMGGIFHNIGQLIVARFMTSTTLIFNYLPIMSLSGILAGLVVGIVGNLLLYKLKKSCKLPHSLTTPLKNNPWL</sequence>
<dbReference type="OrthoDB" id="9799095at2"/>
<dbReference type="InterPro" id="IPR010898">
    <property type="entry name" value="Hpre_diP_synth_I"/>
</dbReference>
<dbReference type="PIRSF" id="PIRSF027391">
    <property type="entry name" value="Hpre_diP_synt_I"/>
    <property type="match status" value="1"/>
</dbReference>
<feature type="transmembrane region" description="Helical" evidence="1">
    <location>
        <begin position="30"/>
        <end position="53"/>
    </location>
</feature>
<name>A0A0X8F9S0_9LACT</name>
<keyword evidence="1" id="KW-0472">Membrane</keyword>
<reference evidence="2 3" key="1">
    <citation type="submission" date="2017-12" db="EMBL/GenBank/DDBJ databases">
        <title>Phylogenetic diversity of female urinary microbiome.</title>
        <authorList>
            <person name="Thomas-White K."/>
            <person name="Wolfe A.J."/>
        </authorList>
    </citation>
    <scope>NUCLEOTIDE SEQUENCE [LARGE SCALE GENOMIC DNA]</scope>
    <source>
        <strain evidence="2 3">UMB0844</strain>
    </source>
</reference>
<feature type="transmembrane region" description="Helical" evidence="1">
    <location>
        <begin position="123"/>
        <end position="149"/>
    </location>
</feature>
<protein>
    <submittedName>
        <fullName evidence="2">Heptaprenyl diphosphate synthase</fullName>
    </submittedName>
</protein>
<dbReference type="KEGG" id="acg:AWM71_02695"/>
<accession>A0A0X8F9S0</accession>
<evidence type="ECO:0000256" key="1">
    <source>
        <dbReference type="SAM" id="Phobius"/>
    </source>
</evidence>
<feature type="transmembrane region" description="Helical" evidence="1">
    <location>
        <begin position="93"/>
        <end position="117"/>
    </location>
</feature>
<keyword evidence="1" id="KW-0812">Transmembrane</keyword>
<evidence type="ECO:0000313" key="2">
    <source>
        <dbReference type="EMBL" id="PKY92259.1"/>
    </source>
</evidence>
<feature type="transmembrane region" description="Helical" evidence="1">
    <location>
        <begin position="59"/>
        <end position="81"/>
    </location>
</feature>
<dbReference type="Pfam" id="PF07456">
    <property type="entry name" value="Hpre_diP_synt_I"/>
    <property type="match status" value="1"/>
</dbReference>
<dbReference type="Proteomes" id="UP000234775">
    <property type="component" value="Unassembled WGS sequence"/>
</dbReference>
<keyword evidence="1" id="KW-1133">Transmembrane helix</keyword>
<proteinExistence type="predicted"/>
<dbReference type="InterPro" id="IPR014535">
    <property type="entry name" value="Hpre_diP_synt_I"/>
</dbReference>
<dbReference type="Gene3D" id="1.10.1760.20">
    <property type="match status" value="1"/>
</dbReference>
<organism evidence="2 3">
    <name type="scientific">Aerococcus christensenii</name>
    <dbReference type="NCBI Taxonomy" id="87541"/>
    <lineage>
        <taxon>Bacteria</taxon>
        <taxon>Bacillati</taxon>
        <taxon>Bacillota</taxon>
        <taxon>Bacilli</taxon>
        <taxon>Lactobacillales</taxon>
        <taxon>Aerococcaceae</taxon>
        <taxon>Aerococcus</taxon>
    </lineage>
</organism>
<dbReference type="EMBL" id="PKGZ01000001">
    <property type="protein sequence ID" value="PKY92259.1"/>
    <property type="molecule type" value="Genomic_DNA"/>
</dbReference>